<dbReference type="InterPro" id="IPR016024">
    <property type="entry name" value="ARM-type_fold"/>
</dbReference>
<dbReference type="EMBL" id="HBHQ01026904">
    <property type="protein sequence ID" value="CAD9826381.1"/>
    <property type="molecule type" value="Transcribed_RNA"/>
</dbReference>
<dbReference type="AlphaFoldDB" id="A0A6T7JX00"/>
<keyword evidence="1" id="KW-0677">Repeat</keyword>
<dbReference type="PANTHER" id="PTHR22895:SF0">
    <property type="entry name" value="ARMADILLO REPEAT-CONTAINING PROTEIN 6"/>
    <property type="match status" value="1"/>
</dbReference>
<feature type="region of interest" description="Disordered" evidence="2">
    <location>
        <begin position="112"/>
        <end position="145"/>
    </location>
</feature>
<sequence>MVQGKQHRITQELFDETVLENQEVFELSPAEALQETVDQFGQQGVSLDHLLTSSHPTEGVKERQQRSEFSGFINVVLDSHVQPNGTILISNDSDRETVRSALQRIASLCSTTTNSTNSTKNKTASLLHSESSTSSSNDVIEKSTTEEEGSSFPYLNLLHHHQGMFTLMSYLGAVTLPEDATDGMDDEGLLQETVQTITQILTARPQDNAVTADMRSILRDSFVAFERLVRLIQHYATLLENNDTNSQEYISQKVNILMDLLRLGYVSCRNCERNKVGFVRSNKKTKRHNVSGGVSVAAQVLRLVVPLPEELVALRTESCRMLSVLCRFDDFRSNSSAEQHGMNVSSVHDHVLEFYRAGTIPTLHRITLDALEPLNDGSVSSSERVGLAAAALTATRVLAVNDEIVQALVAVGTLSTTRLALEAGVVLENEEDDCTNNETTKAFKVRKYQKQLLAAGALGLIRNLCGNDEIKTTLCLGSSDDPTTSVLPSVLLAMRQYRTSSSIQEHGCGTLGAMALRRPPNCLRIIDLDGPREILTAMRQHPNSVIVQRQGCLAVRNLVSRLVERYPSGEEAREAAAASAGVAGVNIRDVFLDLGAEQVLQSIAGRHQGSVDEAYAALRDLGCTVSLLKFDSDSIEQSRASGGSVQVKARPAMFGEVKSNFRPVYDESPNLHNSGL</sequence>
<evidence type="ECO:0008006" key="5">
    <source>
        <dbReference type="Google" id="ProtNLM"/>
    </source>
</evidence>
<dbReference type="InterPro" id="IPR011989">
    <property type="entry name" value="ARM-like"/>
</dbReference>
<dbReference type="PANTHER" id="PTHR22895">
    <property type="entry name" value="ARMADILLO REPEAT-CONTAINING PROTEIN 6"/>
    <property type="match status" value="1"/>
</dbReference>
<accession>A0A6T7JX00</accession>
<dbReference type="EMBL" id="HBHQ01026905">
    <property type="protein sequence ID" value="CAD9826382.1"/>
    <property type="molecule type" value="Transcribed_RNA"/>
</dbReference>
<protein>
    <recommendedName>
        <fullName evidence="5">Armadillo repeat-containing protein 8</fullName>
    </recommendedName>
</protein>
<proteinExistence type="predicted"/>
<gene>
    <name evidence="3" type="ORF">ASEP1449_LOCUS18215</name>
    <name evidence="4" type="ORF">ASEP1449_LOCUS18216</name>
</gene>
<name>A0A6T7JX00_9STRA</name>
<feature type="compositionally biased region" description="Low complexity" evidence="2">
    <location>
        <begin position="112"/>
        <end position="136"/>
    </location>
</feature>
<dbReference type="Gene3D" id="1.25.10.10">
    <property type="entry name" value="Leucine-rich Repeat Variant"/>
    <property type="match status" value="1"/>
</dbReference>
<organism evidence="4">
    <name type="scientific">Attheya septentrionalis</name>
    <dbReference type="NCBI Taxonomy" id="420275"/>
    <lineage>
        <taxon>Eukaryota</taxon>
        <taxon>Sar</taxon>
        <taxon>Stramenopiles</taxon>
        <taxon>Ochrophyta</taxon>
        <taxon>Bacillariophyta</taxon>
        <taxon>Coscinodiscophyceae</taxon>
        <taxon>Chaetocerotophycidae</taxon>
        <taxon>Chaetocerotales</taxon>
        <taxon>Attheyaceae</taxon>
        <taxon>Attheya</taxon>
    </lineage>
</organism>
<evidence type="ECO:0000313" key="4">
    <source>
        <dbReference type="EMBL" id="CAD9826382.1"/>
    </source>
</evidence>
<evidence type="ECO:0000256" key="2">
    <source>
        <dbReference type="SAM" id="MobiDB-lite"/>
    </source>
</evidence>
<dbReference type="SUPFAM" id="SSF48371">
    <property type="entry name" value="ARM repeat"/>
    <property type="match status" value="1"/>
</dbReference>
<evidence type="ECO:0000313" key="3">
    <source>
        <dbReference type="EMBL" id="CAD9826381.1"/>
    </source>
</evidence>
<evidence type="ECO:0000256" key="1">
    <source>
        <dbReference type="ARBA" id="ARBA00022737"/>
    </source>
</evidence>
<reference evidence="4" key="1">
    <citation type="submission" date="2021-01" db="EMBL/GenBank/DDBJ databases">
        <authorList>
            <person name="Corre E."/>
            <person name="Pelletier E."/>
            <person name="Niang G."/>
            <person name="Scheremetjew M."/>
            <person name="Finn R."/>
            <person name="Kale V."/>
            <person name="Holt S."/>
            <person name="Cochrane G."/>
            <person name="Meng A."/>
            <person name="Brown T."/>
            <person name="Cohen L."/>
        </authorList>
    </citation>
    <scope>NUCLEOTIDE SEQUENCE</scope>
    <source>
        <strain evidence="4">CCMP2084</strain>
    </source>
</reference>